<keyword evidence="5 6" id="KW-0862">Zinc</keyword>
<dbReference type="InterPro" id="IPR051524">
    <property type="entry name" value="BHMT"/>
</dbReference>
<dbReference type="OMA" id="PECNHSG"/>
<dbReference type="GeneTree" id="ENSGT00390000003122"/>
<evidence type="ECO:0000256" key="2">
    <source>
        <dbReference type="ARBA" id="ARBA00022603"/>
    </source>
</evidence>
<dbReference type="InterPro" id="IPR017226">
    <property type="entry name" value="BHMT-like"/>
</dbReference>
<dbReference type="GO" id="GO:0047150">
    <property type="term" value="F:betaine-homocysteine S-methyltransferase activity"/>
    <property type="evidence" value="ECO:0007669"/>
    <property type="project" value="TreeGrafter"/>
</dbReference>
<proteinExistence type="predicted"/>
<keyword evidence="2 7" id="KW-0489">Methyltransferase</keyword>
<accession>H2YDK6</accession>
<reference evidence="9" key="2">
    <citation type="submission" date="2025-08" db="UniProtKB">
        <authorList>
            <consortium name="Ensembl"/>
        </authorList>
    </citation>
    <scope>IDENTIFICATION</scope>
</reference>
<dbReference type="InParanoid" id="H2YDK6"/>
<dbReference type="Gene3D" id="3.20.20.330">
    <property type="entry name" value="Homocysteine-binding-like domain"/>
    <property type="match status" value="1"/>
</dbReference>
<evidence type="ECO:0000256" key="6">
    <source>
        <dbReference type="PIRSR" id="PIRSR037505-2"/>
    </source>
</evidence>
<dbReference type="Pfam" id="PF02574">
    <property type="entry name" value="S-methyl_trans"/>
    <property type="match status" value="1"/>
</dbReference>
<dbReference type="Ensembl" id="ENSCSAVT00000003456.1">
    <property type="protein sequence ID" value="ENSCSAVP00000003404.1"/>
    <property type="gene ID" value="ENSCSAVG00000002026.1"/>
</dbReference>
<keyword evidence="10" id="KW-1185">Reference proteome</keyword>
<feature type="binding site" evidence="6 7">
    <location>
        <position position="304"/>
    </location>
    <ligand>
        <name>Zn(2+)</name>
        <dbReference type="ChEBI" id="CHEBI:29105"/>
    </ligand>
</feature>
<keyword evidence="4 6" id="KW-0479">Metal-binding</keyword>
<dbReference type="GO" id="GO:0008270">
    <property type="term" value="F:zinc ion binding"/>
    <property type="evidence" value="ECO:0007669"/>
    <property type="project" value="InterPro"/>
</dbReference>
<feature type="binding site" evidence="6 7">
    <location>
        <position position="220"/>
    </location>
    <ligand>
        <name>Zn(2+)</name>
        <dbReference type="ChEBI" id="CHEBI:29105"/>
    </ligand>
</feature>
<evidence type="ECO:0000313" key="10">
    <source>
        <dbReference type="Proteomes" id="UP000007875"/>
    </source>
</evidence>
<protein>
    <recommendedName>
        <fullName evidence="8">Hcy-binding domain-containing protein</fullName>
    </recommendedName>
</protein>
<dbReference type="Proteomes" id="UP000007875">
    <property type="component" value="Unassembled WGS sequence"/>
</dbReference>
<dbReference type="FunFam" id="3.20.20.330:FF:000003">
    <property type="entry name" value="Betaine--homocysteine S-methyltransferase 1"/>
    <property type="match status" value="1"/>
</dbReference>
<dbReference type="GO" id="GO:0032259">
    <property type="term" value="P:methylation"/>
    <property type="evidence" value="ECO:0007669"/>
    <property type="project" value="UniProtKB-KW"/>
</dbReference>
<dbReference type="AlphaFoldDB" id="H2YDK6"/>
<dbReference type="eggNOG" id="KOG1579">
    <property type="taxonomic scope" value="Eukaryota"/>
</dbReference>
<feature type="domain" description="Hcy-binding" evidence="8">
    <location>
        <begin position="10"/>
        <end position="319"/>
    </location>
</feature>
<feature type="binding site" evidence="6 7">
    <location>
        <position position="305"/>
    </location>
    <ligand>
        <name>Zn(2+)</name>
        <dbReference type="ChEBI" id="CHEBI:29105"/>
    </ligand>
</feature>
<dbReference type="PANTHER" id="PTHR46120">
    <property type="entry name" value="BETAINE--HOMOCYSTEINE S-METHYLTRANSFERASE 1"/>
    <property type="match status" value="1"/>
</dbReference>
<reference evidence="10" key="1">
    <citation type="submission" date="2003-08" db="EMBL/GenBank/DDBJ databases">
        <authorList>
            <person name="Birren B."/>
            <person name="Nusbaum C."/>
            <person name="Abebe A."/>
            <person name="Abouelleil A."/>
            <person name="Adekoya E."/>
            <person name="Ait-zahra M."/>
            <person name="Allen N."/>
            <person name="Allen T."/>
            <person name="An P."/>
            <person name="Anderson M."/>
            <person name="Anderson S."/>
            <person name="Arachchi H."/>
            <person name="Armbruster J."/>
            <person name="Bachantsang P."/>
            <person name="Baldwin J."/>
            <person name="Barry A."/>
            <person name="Bayul T."/>
            <person name="Blitshsteyn B."/>
            <person name="Bloom T."/>
            <person name="Blye J."/>
            <person name="Boguslavskiy L."/>
            <person name="Borowsky M."/>
            <person name="Boukhgalter B."/>
            <person name="Brunache A."/>
            <person name="Butler J."/>
            <person name="Calixte N."/>
            <person name="Calvo S."/>
            <person name="Camarata J."/>
            <person name="Campo K."/>
            <person name="Chang J."/>
            <person name="Cheshatsang Y."/>
            <person name="Citroen M."/>
            <person name="Collymore A."/>
            <person name="Considine T."/>
            <person name="Cook A."/>
            <person name="Cooke P."/>
            <person name="Corum B."/>
            <person name="Cuomo C."/>
            <person name="David R."/>
            <person name="Dawoe T."/>
            <person name="Degray S."/>
            <person name="Dodge S."/>
            <person name="Dooley K."/>
            <person name="Dorje P."/>
            <person name="Dorjee K."/>
            <person name="Dorris L."/>
            <person name="Duffey N."/>
            <person name="Dupes A."/>
            <person name="Elkins T."/>
            <person name="Engels R."/>
            <person name="Erickson J."/>
            <person name="Farina A."/>
            <person name="Faro S."/>
            <person name="Ferreira P."/>
            <person name="Fischer H."/>
            <person name="Fitzgerald M."/>
            <person name="Foley K."/>
            <person name="Gage D."/>
            <person name="Galagan J."/>
            <person name="Gearin G."/>
            <person name="Gnerre S."/>
            <person name="Gnirke A."/>
            <person name="Goyette A."/>
            <person name="Graham J."/>
            <person name="Grandbois E."/>
            <person name="Gyaltsen K."/>
            <person name="Hafez N."/>
            <person name="Hagopian D."/>
            <person name="Hagos B."/>
            <person name="Hall J."/>
            <person name="Hatcher B."/>
            <person name="Heller A."/>
            <person name="Higgins H."/>
            <person name="Honan T."/>
            <person name="Horn A."/>
            <person name="Houde N."/>
            <person name="Hughes L."/>
            <person name="Hulme W."/>
            <person name="Husby E."/>
            <person name="Iliev I."/>
            <person name="Jaffe D."/>
            <person name="Jones C."/>
            <person name="Kamal M."/>
            <person name="Kamat A."/>
            <person name="Kamvysselis M."/>
            <person name="Karlsson E."/>
            <person name="Kells C."/>
            <person name="Kieu A."/>
            <person name="Kisner P."/>
            <person name="Kodira C."/>
            <person name="Kulbokas E."/>
            <person name="Labutti K."/>
            <person name="Lama D."/>
            <person name="Landers T."/>
            <person name="Leger J."/>
            <person name="Levine S."/>
            <person name="Lewis D."/>
            <person name="Lewis T."/>
            <person name="Lindblad-toh K."/>
            <person name="Liu X."/>
            <person name="Lokyitsang T."/>
            <person name="Lokyitsang Y."/>
            <person name="Lucien O."/>
            <person name="Lui A."/>
            <person name="Ma L.J."/>
            <person name="Mabbitt R."/>
            <person name="Macdonald J."/>
            <person name="Maclean C."/>
            <person name="Major J."/>
            <person name="Manning J."/>
            <person name="Marabella R."/>
            <person name="Maru K."/>
            <person name="Matthews C."/>
            <person name="Mauceli E."/>
            <person name="Mccarthy M."/>
            <person name="Mcdonough S."/>
            <person name="Mcghee T."/>
            <person name="Meldrim J."/>
            <person name="Meneus L."/>
            <person name="Mesirov J."/>
            <person name="Mihalev A."/>
            <person name="Mihova T."/>
            <person name="Mikkelsen T."/>
            <person name="Mlenga V."/>
            <person name="Moru K."/>
            <person name="Mozes J."/>
            <person name="Mulrain L."/>
            <person name="Munson G."/>
            <person name="Naylor J."/>
            <person name="Newes C."/>
            <person name="Nguyen C."/>
            <person name="Nguyen N."/>
            <person name="Nguyen T."/>
            <person name="Nicol R."/>
            <person name="Nielsen C."/>
            <person name="Nizzari M."/>
            <person name="Norbu C."/>
            <person name="Norbu N."/>
            <person name="O'donnell P."/>
            <person name="Okoawo O."/>
            <person name="O'leary S."/>
            <person name="Omotosho B."/>
            <person name="O'neill K."/>
            <person name="Osman S."/>
            <person name="Parker S."/>
            <person name="Perrin D."/>
            <person name="Phunkhang P."/>
            <person name="Piqani B."/>
            <person name="Purcell S."/>
            <person name="Rachupka T."/>
            <person name="Ramasamy U."/>
            <person name="Rameau R."/>
            <person name="Ray V."/>
            <person name="Raymond C."/>
            <person name="Retta R."/>
            <person name="Richardson S."/>
            <person name="Rise C."/>
            <person name="Rodriguez J."/>
            <person name="Rogers J."/>
            <person name="Rogov P."/>
            <person name="Rutman M."/>
            <person name="Schupbach R."/>
            <person name="Seaman C."/>
            <person name="Settipalli S."/>
            <person name="Sharpe T."/>
            <person name="Sheridan J."/>
            <person name="Sherpa N."/>
            <person name="Shi J."/>
            <person name="Smirnov S."/>
            <person name="Smith C."/>
            <person name="Sougnez C."/>
            <person name="Spencer B."/>
            <person name="Stalker J."/>
            <person name="Stange-thomann N."/>
            <person name="Stavropoulos S."/>
            <person name="Stetson K."/>
            <person name="Stone C."/>
            <person name="Stone S."/>
            <person name="Stubbs M."/>
            <person name="Talamas J."/>
            <person name="Tchuinga P."/>
            <person name="Tenzing P."/>
            <person name="Tesfaye S."/>
            <person name="Theodore J."/>
            <person name="Thoulutsang Y."/>
            <person name="Topham K."/>
            <person name="Towey S."/>
            <person name="Tsamla T."/>
            <person name="Tsomo N."/>
            <person name="Vallee D."/>
            <person name="Vassiliev H."/>
            <person name="Venkataraman V."/>
            <person name="Vinson J."/>
            <person name="Vo A."/>
            <person name="Wade C."/>
            <person name="Wang S."/>
            <person name="Wangchuk T."/>
            <person name="Wangdi T."/>
            <person name="Whittaker C."/>
            <person name="Wilkinson J."/>
            <person name="Wu Y."/>
            <person name="Wyman D."/>
            <person name="Yadav S."/>
            <person name="Yang S."/>
            <person name="Yang X."/>
            <person name="Yeager S."/>
            <person name="Yee E."/>
            <person name="Young G."/>
            <person name="Zainoun J."/>
            <person name="Zembeck L."/>
            <person name="Zimmer A."/>
            <person name="Zody M."/>
            <person name="Lander E."/>
        </authorList>
    </citation>
    <scope>NUCLEOTIDE SEQUENCE [LARGE SCALE GENOMIC DNA]</scope>
</reference>
<dbReference type="InterPro" id="IPR003726">
    <property type="entry name" value="HCY_dom"/>
</dbReference>
<dbReference type="UniPathway" id="UPA00051">
    <property type="reaction ID" value="UER00083"/>
</dbReference>
<dbReference type="HOGENOM" id="CLU_047457_0_0_1"/>
<dbReference type="PANTHER" id="PTHR46120:SF4">
    <property type="entry name" value="HCY-BINDING DOMAIN-CONTAINING PROTEIN"/>
    <property type="match status" value="1"/>
</dbReference>
<dbReference type="SUPFAM" id="SSF82282">
    <property type="entry name" value="Homocysteine S-methyltransferase"/>
    <property type="match status" value="1"/>
</dbReference>
<comment type="pathway">
    <text evidence="1">Amino-acid biosynthesis; L-methionine biosynthesis via de novo pathway; L-methionine from L-homocysteine (BhmT route): step 1/1.</text>
</comment>
<dbReference type="PROSITE" id="PS50970">
    <property type="entry name" value="HCY"/>
    <property type="match status" value="1"/>
</dbReference>
<dbReference type="GO" id="GO:0009086">
    <property type="term" value="P:methionine biosynthetic process"/>
    <property type="evidence" value="ECO:0007669"/>
    <property type="project" value="InterPro"/>
</dbReference>
<organism evidence="9 10">
    <name type="scientific">Ciona savignyi</name>
    <name type="common">Pacific transparent sea squirt</name>
    <dbReference type="NCBI Taxonomy" id="51511"/>
    <lineage>
        <taxon>Eukaryota</taxon>
        <taxon>Metazoa</taxon>
        <taxon>Chordata</taxon>
        <taxon>Tunicata</taxon>
        <taxon>Ascidiacea</taxon>
        <taxon>Phlebobranchia</taxon>
        <taxon>Cionidae</taxon>
        <taxon>Ciona</taxon>
    </lineage>
</organism>
<evidence type="ECO:0000256" key="5">
    <source>
        <dbReference type="ARBA" id="ARBA00022833"/>
    </source>
</evidence>
<sequence length="373" mass="41768">LNIMSNVRKRKGLLELLVEGPVVGDGSMCMTLEKRGYCRAGPWTPEAVLLYPDAVKQLLREYMRAGADVLQTPCYASSDGRLKRGNINYTVRHKFHTSEINEAACKIAHEVALEGNALVCGGITPVLSYLHKKGDLVIRAEFTDQLEIFIQRRDTVDFILAEFFGHVEELEICIDVMKRSKMPIACTMRIGPLGDLNGVSVKECAVRMARTGADLIGLNCMFDLNTTLKTIKRMKKALDDEGLETPLMCQPLGFMCPEVENSLYGYARLSEDPFALEPRQVTRFEVHAFARAAYDLGVRYIGGCCGMEPHHIRAIAQELSAERGRNPPVQDMCPPCEWLKKSNITTTQKKTNLEFWMNLKPGCGRPFNPSCNK</sequence>
<evidence type="ECO:0000259" key="8">
    <source>
        <dbReference type="PROSITE" id="PS50970"/>
    </source>
</evidence>
<evidence type="ECO:0000256" key="4">
    <source>
        <dbReference type="ARBA" id="ARBA00022723"/>
    </source>
</evidence>
<evidence type="ECO:0000313" key="9">
    <source>
        <dbReference type="Ensembl" id="ENSCSAVP00000003404.1"/>
    </source>
</evidence>
<comment type="cofactor">
    <cofactor evidence="6">
        <name>Zn(2+)</name>
        <dbReference type="ChEBI" id="CHEBI:29105"/>
    </cofactor>
    <text evidence="6">Binds 1 zinc ion per subunit.</text>
</comment>
<reference evidence="9" key="3">
    <citation type="submission" date="2025-09" db="UniProtKB">
        <authorList>
            <consortium name="Ensembl"/>
        </authorList>
    </citation>
    <scope>IDENTIFICATION</scope>
</reference>
<evidence type="ECO:0000256" key="7">
    <source>
        <dbReference type="PROSITE-ProRule" id="PRU00333"/>
    </source>
</evidence>
<evidence type="ECO:0000256" key="3">
    <source>
        <dbReference type="ARBA" id="ARBA00022679"/>
    </source>
</evidence>
<dbReference type="PIRSF" id="PIRSF037505">
    <property type="entry name" value="Betaine_HMT"/>
    <property type="match status" value="1"/>
</dbReference>
<dbReference type="STRING" id="51511.ENSCSAVP00000003404"/>
<dbReference type="InterPro" id="IPR036589">
    <property type="entry name" value="HCY_dom_sf"/>
</dbReference>
<keyword evidence="3 7" id="KW-0808">Transferase</keyword>
<dbReference type="FunCoup" id="H2YDK6">
    <property type="interactions" value="1"/>
</dbReference>
<evidence type="ECO:0000256" key="1">
    <source>
        <dbReference type="ARBA" id="ARBA00005137"/>
    </source>
</evidence>
<name>H2YDK6_CIOSA</name>